<dbReference type="InterPro" id="IPR011990">
    <property type="entry name" value="TPR-like_helical_dom_sf"/>
</dbReference>
<sequence>MTCLARAAGLLAVLSGAAGLAVVPGGPVAAQVLPTPGSGPGLGPAIPPLASPMPRAGAAEARRAELDRLLDGLPQAPDEAAAAPIQARIQALWAEGGSPAVGLLLRKGLRAMQAHESADAVEDLDAAITLQPDFPESWVLRGRAQAAAGDRAAAAADLREALRLEPRHFGALAALSELQEEAGDAGGALRSLEAALRINPFLPGGEARRRELTRRALGDQT</sequence>
<name>A0ABV6ILT1_9PROT</name>
<dbReference type="SUPFAM" id="SSF48452">
    <property type="entry name" value="TPR-like"/>
    <property type="match status" value="1"/>
</dbReference>
<dbReference type="Gene3D" id="1.25.40.10">
    <property type="entry name" value="Tetratricopeptide repeat domain"/>
    <property type="match status" value="1"/>
</dbReference>
<comment type="caution">
    <text evidence="2">The sequence shown here is derived from an EMBL/GenBank/DDBJ whole genome shotgun (WGS) entry which is preliminary data.</text>
</comment>
<organism evidence="2 3">
    <name type="scientific">Muricoccus vinaceus</name>
    <dbReference type="NCBI Taxonomy" id="424704"/>
    <lineage>
        <taxon>Bacteria</taxon>
        <taxon>Pseudomonadati</taxon>
        <taxon>Pseudomonadota</taxon>
        <taxon>Alphaproteobacteria</taxon>
        <taxon>Acetobacterales</taxon>
        <taxon>Roseomonadaceae</taxon>
        <taxon>Muricoccus</taxon>
    </lineage>
</organism>
<dbReference type="InterPro" id="IPR019734">
    <property type="entry name" value="TPR_rpt"/>
</dbReference>
<dbReference type="PROSITE" id="PS50005">
    <property type="entry name" value="TPR"/>
    <property type="match status" value="1"/>
</dbReference>
<keyword evidence="3" id="KW-1185">Reference proteome</keyword>
<proteinExistence type="predicted"/>
<dbReference type="SMART" id="SM00028">
    <property type="entry name" value="TPR"/>
    <property type="match status" value="3"/>
</dbReference>
<dbReference type="RefSeq" id="WP_377048598.1">
    <property type="nucleotide sequence ID" value="NZ_JBHLVZ010000002.1"/>
</dbReference>
<dbReference type="EMBL" id="JBHLVZ010000002">
    <property type="protein sequence ID" value="MFC0384537.1"/>
    <property type="molecule type" value="Genomic_DNA"/>
</dbReference>
<dbReference type="Proteomes" id="UP001589789">
    <property type="component" value="Unassembled WGS sequence"/>
</dbReference>
<gene>
    <name evidence="2" type="ORF">ACFFIC_03110</name>
</gene>
<accession>A0ABV6ILT1</accession>
<feature type="repeat" description="TPR" evidence="1">
    <location>
        <begin position="135"/>
        <end position="168"/>
    </location>
</feature>
<reference evidence="2 3" key="1">
    <citation type="submission" date="2024-09" db="EMBL/GenBank/DDBJ databases">
        <authorList>
            <person name="Sun Q."/>
            <person name="Mori K."/>
        </authorList>
    </citation>
    <scope>NUCLEOTIDE SEQUENCE [LARGE SCALE GENOMIC DNA]</scope>
    <source>
        <strain evidence="2 3">CCM 7468</strain>
    </source>
</reference>
<dbReference type="Pfam" id="PF13181">
    <property type="entry name" value="TPR_8"/>
    <property type="match status" value="1"/>
</dbReference>
<evidence type="ECO:0000313" key="2">
    <source>
        <dbReference type="EMBL" id="MFC0384537.1"/>
    </source>
</evidence>
<evidence type="ECO:0000313" key="3">
    <source>
        <dbReference type="Proteomes" id="UP001589789"/>
    </source>
</evidence>
<evidence type="ECO:0000256" key="1">
    <source>
        <dbReference type="PROSITE-ProRule" id="PRU00339"/>
    </source>
</evidence>
<protein>
    <recommendedName>
        <fullName evidence="4">Tetratricopeptide repeat protein</fullName>
    </recommendedName>
</protein>
<evidence type="ECO:0008006" key="4">
    <source>
        <dbReference type="Google" id="ProtNLM"/>
    </source>
</evidence>
<keyword evidence="1" id="KW-0802">TPR repeat</keyword>